<comment type="subcellular location">
    <subcellularLocation>
        <location evidence="1">Cell inner membrane</location>
        <topology evidence="1">Single-pass membrane protein</topology>
    </subcellularLocation>
</comment>
<feature type="domain" description="General secretion pathway GspH" evidence="12">
    <location>
        <begin position="64"/>
        <end position="160"/>
    </location>
</feature>
<keyword evidence="3" id="KW-1003">Cell membrane</keyword>
<dbReference type="AlphaFoldDB" id="A0A1I3NW39"/>
<dbReference type="RefSeq" id="WP_092372451.1">
    <property type="nucleotide sequence ID" value="NZ_FORX01000001.1"/>
</dbReference>
<keyword evidence="6 11" id="KW-0812">Transmembrane</keyword>
<gene>
    <name evidence="13" type="ORF">SAMN04488082_101404</name>
</gene>
<name>A0A1I3NW39_9BACT</name>
<dbReference type="PROSITE" id="PS00409">
    <property type="entry name" value="PROKAR_NTER_METHYL"/>
    <property type="match status" value="1"/>
</dbReference>
<evidence type="ECO:0000313" key="14">
    <source>
        <dbReference type="Proteomes" id="UP000198635"/>
    </source>
</evidence>
<dbReference type="SUPFAM" id="SSF54523">
    <property type="entry name" value="Pili subunits"/>
    <property type="match status" value="1"/>
</dbReference>
<evidence type="ECO:0000259" key="12">
    <source>
        <dbReference type="Pfam" id="PF12019"/>
    </source>
</evidence>
<dbReference type="Pfam" id="PF12019">
    <property type="entry name" value="GspH"/>
    <property type="match status" value="1"/>
</dbReference>
<dbReference type="Proteomes" id="UP000198635">
    <property type="component" value="Unassembled WGS sequence"/>
</dbReference>
<evidence type="ECO:0000256" key="9">
    <source>
        <dbReference type="ARBA" id="ARBA00025772"/>
    </source>
</evidence>
<keyword evidence="14" id="KW-1185">Reference proteome</keyword>
<protein>
    <recommendedName>
        <fullName evidence="2">Type II secretion system protein H</fullName>
    </recommendedName>
    <alternativeName>
        <fullName evidence="10">General secretion pathway protein H</fullName>
    </alternativeName>
</protein>
<evidence type="ECO:0000256" key="1">
    <source>
        <dbReference type="ARBA" id="ARBA00004377"/>
    </source>
</evidence>
<dbReference type="GO" id="GO:0005886">
    <property type="term" value="C:plasma membrane"/>
    <property type="evidence" value="ECO:0007669"/>
    <property type="project" value="UniProtKB-SubCell"/>
</dbReference>
<evidence type="ECO:0000256" key="11">
    <source>
        <dbReference type="SAM" id="Phobius"/>
    </source>
</evidence>
<dbReference type="Pfam" id="PF07963">
    <property type="entry name" value="N_methyl"/>
    <property type="match status" value="1"/>
</dbReference>
<organism evidence="13 14">
    <name type="scientific">Desulfomicrobium apsheronum</name>
    <dbReference type="NCBI Taxonomy" id="52560"/>
    <lineage>
        <taxon>Bacteria</taxon>
        <taxon>Pseudomonadati</taxon>
        <taxon>Thermodesulfobacteriota</taxon>
        <taxon>Desulfovibrionia</taxon>
        <taxon>Desulfovibrionales</taxon>
        <taxon>Desulfomicrobiaceae</taxon>
        <taxon>Desulfomicrobium</taxon>
    </lineage>
</organism>
<dbReference type="OrthoDB" id="5472119at2"/>
<dbReference type="NCBIfam" id="TIGR02532">
    <property type="entry name" value="IV_pilin_GFxxxE"/>
    <property type="match status" value="1"/>
</dbReference>
<dbReference type="InterPro" id="IPR022346">
    <property type="entry name" value="T2SS_GspH"/>
</dbReference>
<evidence type="ECO:0000256" key="7">
    <source>
        <dbReference type="ARBA" id="ARBA00022989"/>
    </source>
</evidence>
<comment type="similarity">
    <text evidence="9">Belongs to the GSP H family.</text>
</comment>
<keyword evidence="7 11" id="KW-1133">Transmembrane helix</keyword>
<dbReference type="GO" id="GO:0015628">
    <property type="term" value="P:protein secretion by the type II secretion system"/>
    <property type="evidence" value="ECO:0007669"/>
    <property type="project" value="InterPro"/>
</dbReference>
<dbReference type="Gene3D" id="3.30.700.10">
    <property type="entry name" value="Glycoprotein, Type 4 Pilin"/>
    <property type="match status" value="1"/>
</dbReference>
<evidence type="ECO:0000256" key="6">
    <source>
        <dbReference type="ARBA" id="ARBA00022692"/>
    </source>
</evidence>
<keyword evidence="5" id="KW-0997">Cell inner membrane</keyword>
<keyword evidence="8 11" id="KW-0472">Membrane</keyword>
<evidence type="ECO:0000313" key="13">
    <source>
        <dbReference type="EMBL" id="SFJ13377.1"/>
    </source>
</evidence>
<dbReference type="GO" id="GO:0015627">
    <property type="term" value="C:type II protein secretion system complex"/>
    <property type="evidence" value="ECO:0007669"/>
    <property type="project" value="InterPro"/>
</dbReference>
<sequence>MTDHTDPAMPAVQQLTAQKGLHPEYCSGFSLVEALVVLAIVAVLSAVSGTTLLGLLPEASMNRATRTIVSMCRHARFEAIKRNEQIRLQCDKGQNTCEVRIKKDNSLLRRFNLTELKHQHFLEKSYTTHFNDRGRASMAGTIIIHNSAGLSRSVIVRPSGSVVTE</sequence>
<feature type="transmembrane region" description="Helical" evidence="11">
    <location>
        <begin position="34"/>
        <end position="56"/>
    </location>
</feature>
<dbReference type="InterPro" id="IPR045584">
    <property type="entry name" value="Pilin-like"/>
</dbReference>
<dbReference type="EMBL" id="FORX01000001">
    <property type="protein sequence ID" value="SFJ13377.1"/>
    <property type="molecule type" value="Genomic_DNA"/>
</dbReference>
<evidence type="ECO:0000256" key="2">
    <source>
        <dbReference type="ARBA" id="ARBA00021549"/>
    </source>
</evidence>
<dbReference type="STRING" id="52560.SAMN04488082_101404"/>
<keyword evidence="4" id="KW-0488">Methylation</keyword>
<evidence type="ECO:0000256" key="4">
    <source>
        <dbReference type="ARBA" id="ARBA00022481"/>
    </source>
</evidence>
<dbReference type="InterPro" id="IPR012902">
    <property type="entry name" value="N_methyl_site"/>
</dbReference>
<evidence type="ECO:0000256" key="5">
    <source>
        <dbReference type="ARBA" id="ARBA00022519"/>
    </source>
</evidence>
<reference evidence="14" key="1">
    <citation type="submission" date="2016-10" db="EMBL/GenBank/DDBJ databases">
        <authorList>
            <person name="Varghese N."/>
            <person name="Submissions S."/>
        </authorList>
    </citation>
    <scope>NUCLEOTIDE SEQUENCE [LARGE SCALE GENOMIC DNA]</scope>
    <source>
        <strain evidence="14">DSM 5918</strain>
    </source>
</reference>
<evidence type="ECO:0000256" key="8">
    <source>
        <dbReference type="ARBA" id="ARBA00023136"/>
    </source>
</evidence>
<evidence type="ECO:0000256" key="3">
    <source>
        <dbReference type="ARBA" id="ARBA00022475"/>
    </source>
</evidence>
<proteinExistence type="inferred from homology"/>
<accession>A0A1I3NW39</accession>
<evidence type="ECO:0000256" key="10">
    <source>
        <dbReference type="ARBA" id="ARBA00030775"/>
    </source>
</evidence>